<keyword evidence="1" id="KW-0472">Membrane</keyword>
<reference evidence="2 3" key="1">
    <citation type="submission" date="2018-11" db="EMBL/GenBank/DDBJ databases">
        <title>Neisseria weixii sp. nov. isolated from the rectal contents of plateau pika (Ochotona cruzoniae).</title>
        <authorList>
            <person name="Zhang G."/>
        </authorList>
    </citation>
    <scope>NUCLEOTIDE SEQUENCE [LARGE SCALE GENOMIC DNA]</scope>
    <source>
        <strain evidence="2 3">10009</strain>
    </source>
</reference>
<comment type="caution">
    <text evidence="2">The sequence shown here is derived from an EMBL/GenBank/DDBJ whole genome shotgun (WGS) entry which is preliminary data.</text>
</comment>
<dbReference type="SUPFAM" id="SSF56935">
    <property type="entry name" value="Porins"/>
    <property type="match status" value="1"/>
</dbReference>
<dbReference type="InterPro" id="IPR039426">
    <property type="entry name" value="TonB-dep_rcpt-like"/>
</dbReference>
<proteinExistence type="inferred from homology"/>
<evidence type="ECO:0000313" key="3">
    <source>
        <dbReference type="Proteomes" id="UP000272412"/>
    </source>
</evidence>
<protein>
    <submittedName>
        <fullName evidence="2">Uncharacterized protein</fullName>
    </submittedName>
</protein>
<comment type="similarity">
    <text evidence="1">Belongs to the TonB-dependent receptor family.</text>
</comment>
<keyword evidence="1" id="KW-0813">Transport</keyword>
<accession>A0A3N4MSQ4</accession>
<organism evidence="2 3">
    <name type="scientific">Neisseria weixii</name>
    <dbReference type="NCBI Taxonomy" id="1853276"/>
    <lineage>
        <taxon>Bacteria</taxon>
        <taxon>Pseudomonadati</taxon>
        <taxon>Pseudomonadota</taxon>
        <taxon>Betaproteobacteria</taxon>
        <taxon>Neisseriales</taxon>
        <taxon>Neisseriaceae</taxon>
        <taxon>Neisseria</taxon>
    </lineage>
</organism>
<dbReference type="RefSeq" id="WP_123804243.1">
    <property type="nucleotide sequence ID" value="NZ_RPFL01000017.1"/>
</dbReference>
<dbReference type="EMBL" id="RPFL01000017">
    <property type="protein sequence ID" value="RPD86932.1"/>
    <property type="molecule type" value="Genomic_DNA"/>
</dbReference>
<dbReference type="AlphaFoldDB" id="A0A3N4MSQ4"/>
<keyword evidence="1" id="KW-0998">Cell outer membrane</keyword>
<dbReference type="GO" id="GO:0009279">
    <property type="term" value="C:cell outer membrane"/>
    <property type="evidence" value="ECO:0007669"/>
    <property type="project" value="UniProtKB-SubCell"/>
</dbReference>
<dbReference type="PROSITE" id="PS52016">
    <property type="entry name" value="TONB_DEPENDENT_REC_3"/>
    <property type="match status" value="1"/>
</dbReference>
<evidence type="ECO:0000256" key="1">
    <source>
        <dbReference type="PROSITE-ProRule" id="PRU01360"/>
    </source>
</evidence>
<keyword evidence="3" id="KW-1185">Reference proteome</keyword>
<evidence type="ECO:0000313" key="2">
    <source>
        <dbReference type="EMBL" id="RPD86932.1"/>
    </source>
</evidence>
<dbReference type="OrthoDB" id="127311at2"/>
<dbReference type="Proteomes" id="UP000272412">
    <property type="component" value="Unassembled WGS sequence"/>
</dbReference>
<keyword evidence="1" id="KW-1134">Transmembrane beta strand</keyword>
<gene>
    <name evidence="2" type="ORF">EGK74_07310</name>
</gene>
<keyword evidence="1" id="KW-0812">Transmembrane</keyword>
<sequence length="80" mass="8606">MLKGLSSVLYGQANPGGLVNILFKEASGSNENEVIFKTGTGKLAEVGIDLDRALDDEWACRIVGDAKQVNWQAGDVARQR</sequence>
<name>A0A3N4MSQ4_9NEIS</name>
<comment type="subcellular location">
    <subcellularLocation>
        <location evidence="1">Cell outer membrane</location>
        <topology evidence="1">Multi-pass membrane protein</topology>
    </subcellularLocation>
</comment>